<dbReference type="AlphaFoldDB" id="A0A543AJZ5"/>
<dbReference type="PANTHER" id="PTHR11076">
    <property type="entry name" value="DNA REPAIR POLYMERASE UMUC / TRANSFERASE FAMILY MEMBER"/>
    <property type="match status" value="1"/>
</dbReference>
<dbReference type="PANTHER" id="PTHR11076:SF33">
    <property type="entry name" value="DNA POLYMERASE KAPPA"/>
    <property type="match status" value="1"/>
</dbReference>
<dbReference type="CDD" id="cd03586">
    <property type="entry name" value="PolY_Pol_IV_kappa"/>
    <property type="match status" value="1"/>
</dbReference>
<keyword evidence="16" id="KW-1185">Reference proteome</keyword>
<accession>A0A543AJZ5</accession>
<comment type="cofactor">
    <cofactor evidence="13">
        <name>Mg(2+)</name>
        <dbReference type="ChEBI" id="CHEBI:18420"/>
    </cofactor>
    <text evidence="13">Binds 2 magnesium ions per subunit.</text>
</comment>
<keyword evidence="6 13" id="KW-0479">Metal-binding</keyword>
<evidence type="ECO:0000256" key="1">
    <source>
        <dbReference type="ARBA" id="ARBA00010945"/>
    </source>
</evidence>
<evidence type="ECO:0000256" key="7">
    <source>
        <dbReference type="ARBA" id="ARBA00022763"/>
    </source>
</evidence>
<dbReference type="Pfam" id="PF11798">
    <property type="entry name" value="IMS_HHH"/>
    <property type="match status" value="1"/>
</dbReference>
<dbReference type="EC" id="2.7.7.7" evidence="13"/>
<dbReference type="GO" id="GO:0000287">
    <property type="term" value="F:magnesium ion binding"/>
    <property type="evidence" value="ECO:0007669"/>
    <property type="project" value="UniProtKB-UniRule"/>
</dbReference>
<comment type="subcellular location">
    <subcellularLocation>
        <location evidence="13">Cytoplasm</location>
    </subcellularLocation>
</comment>
<evidence type="ECO:0000256" key="9">
    <source>
        <dbReference type="ARBA" id="ARBA00022932"/>
    </source>
</evidence>
<keyword evidence="4 13" id="KW-0548">Nucleotidyltransferase</keyword>
<dbReference type="GO" id="GO:0042276">
    <property type="term" value="P:error-prone translesion synthesis"/>
    <property type="evidence" value="ECO:0007669"/>
    <property type="project" value="TreeGrafter"/>
</dbReference>
<name>A0A543AJZ5_9MICC</name>
<evidence type="ECO:0000313" key="15">
    <source>
        <dbReference type="EMBL" id="TQL72851.1"/>
    </source>
</evidence>
<dbReference type="GO" id="GO:0009432">
    <property type="term" value="P:SOS response"/>
    <property type="evidence" value="ECO:0007669"/>
    <property type="project" value="TreeGrafter"/>
</dbReference>
<sequence>MHVDMDAFFLSVELLDYPQFRGRPAVVGGRSPRSVVTSASYEARQFGIRSAMPMAHALARYPRLIVIEPTREKYTRASQRVMEVLHQVTPKVEQLSIDEAFVDVEGARRRLGSPVQIANLIKEQIREATELSSTIGVAATKSLAKILSERSKPDGIGVVPAQRTREYLEPLPVSVIWGVGPKLLERLNNADIRTVGDLAAQDPVRMKRWLGSIGPQIVQLAQGDDPRPVEPRHEAKSMSVEHTFDDDITDAYRLEKYLLDLSYECSRRVRSEGLAAGGLTVKIKDIDFSTRTKSITLKAPASSGAVFFQHAKNLLEELLRQRWHPVRLLGVRADRVAAPVEQSETQESLFDLVDPSLKSNSKQDWEATDKILDDVAQKFPGAAIKPATLLSHERRARMPDG</sequence>
<dbReference type="GO" id="GO:0006281">
    <property type="term" value="P:DNA repair"/>
    <property type="evidence" value="ECO:0007669"/>
    <property type="project" value="UniProtKB-UniRule"/>
</dbReference>
<dbReference type="Gene3D" id="3.40.1170.60">
    <property type="match status" value="1"/>
</dbReference>
<dbReference type="InterPro" id="IPR043502">
    <property type="entry name" value="DNA/RNA_pol_sf"/>
</dbReference>
<dbReference type="InterPro" id="IPR036775">
    <property type="entry name" value="DNA_pol_Y-fam_lit_finger_sf"/>
</dbReference>
<dbReference type="Gene3D" id="3.30.70.270">
    <property type="match status" value="1"/>
</dbReference>
<dbReference type="InterPro" id="IPR050116">
    <property type="entry name" value="DNA_polymerase-Y"/>
</dbReference>
<evidence type="ECO:0000256" key="6">
    <source>
        <dbReference type="ARBA" id="ARBA00022723"/>
    </source>
</evidence>
<organism evidence="15 16">
    <name type="scientific">Enteractinococcus coprophilus</name>
    <dbReference type="NCBI Taxonomy" id="1027633"/>
    <lineage>
        <taxon>Bacteria</taxon>
        <taxon>Bacillati</taxon>
        <taxon>Actinomycetota</taxon>
        <taxon>Actinomycetes</taxon>
        <taxon>Micrococcales</taxon>
        <taxon>Micrococcaceae</taxon>
    </lineage>
</organism>
<gene>
    <name evidence="13" type="primary">dinB</name>
    <name evidence="15" type="ORF">FB556_1520</name>
</gene>
<dbReference type="Pfam" id="PF11799">
    <property type="entry name" value="IMS_C"/>
    <property type="match status" value="1"/>
</dbReference>
<dbReference type="InterPro" id="IPR017961">
    <property type="entry name" value="DNA_pol_Y-fam_little_finger"/>
</dbReference>
<keyword evidence="5 13" id="KW-0235">DNA replication</keyword>
<dbReference type="HAMAP" id="MF_01113">
    <property type="entry name" value="DNApol_IV"/>
    <property type="match status" value="1"/>
</dbReference>
<evidence type="ECO:0000256" key="5">
    <source>
        <dbReference type="ARBA" id="ARBA00022705"/>
    </source>
</evidence>
<feature type="binding site" evidence="13">
    <location>
        <position position="4"/>
    </location>
    <ligand>
        <name>Mg(2+)</name>
        <dbReference type="ChEBI" id="CHEBI:18420"/>
    </ligand>
</feature>
<comment type="similarity">
    <text evidence="1 13">Belongs to the DNA polymerase type-Y family.</text>
</comment>
<evidence type="ECO:0000256" key="13">
    <source>
        <dbReference type="HAMAP-Rule" id="MF_01113"/>
    </source>
</evidence>
<keyword evidence="8 13" id="KW-0460">Magnesium</keyword>
<keyword evidence="10 13" id="KW-0234">DNA repair</keyword>
<feature type="site" description="Substrate discrimination" evidence="13">
    <location>
        <position position="9"/>
    </location>
</feature>
<dbReference type="GO" id="GO:0003684">
    <property type="term" value="F:damaged DNA binding"/>
    <property type="evidence" value="ECO:0007669"/>
    <property type="project" value="InterPro"/>
</dbReference>
<evidence type="ECO:0000256" key="4">
    <source>
        <dbReference type="ARBA" id="ARBA00022695"/>
    </source>
</evidence>
<proteinExistence type="inferred from homology"/>
<dbReference type="PROSITE" id="PS50173">
    <property type="entry name" value="UMUC"/>
    <property type="match status" value="1"/>
</dbReference>
<evidence type="ECO:0000256" key="2">
    <source>
        <dbReference type="ARBA" id="ARBA00022457"/>
    </source>
</evidence>
<evidence type="ECO:0000259" key="14">
    <source>
        <dbReference type="PROSITE" id="PS50173"/>
    </source>
</evidence>
<feature type="domain" description="UmuC" evidence="14">
    <location>
        <begin position="1"/>
        <end position="180"/>
    </location>
</feature>
<dbReference type="GO" id="GO:0003887">
    <property type="term" value="F:DNA-directed DNA polymerase activity"/>
    <property type="evidence" value="ECO:0007669"/>
    <property type="project" value="UniProtKB-UniRule"/>
</dbReference>
<dbReference type="InterPro" id="IPR001126">
    <property type="entry name" value="UmuC"/>
</dbReference>
<evidence type="ECO:0000256" key="8">
    <source>
        <dbReference type="ARBA" id="ARBA00022842"/>
    </source>
</evidence>
<dbReference type="EMBL" id="VFOU01000002">
    <property type="protein sequence ID" value="TQL72851.1"/>
    <property type="molecule type" value="Genomic_DNA"/>
</dbReference>
<dbReference type="InterPro" id="IPR022880">
    <property type="entry name" value="DNApol_IV"/>
</dbReference>
<comment type="function">
    <text evidence="11 13">Poorly processive, error-prone DNA polymerase involved in untargeted mutagenesis. Copies undamaged DNA at stalled replication forks, which arise in vivo from mismatched or misaligned primer ends. These misaligned primers can be extended by PolIV. Exhibits no 3'-5' exonuclease (proofreading) activity. May be involved in translesional synthesis, in conjunction with the beta clamp from PolIII.</text>
</comment>
<keyword evidence="13" id="KW-0963">Cytoplasm</keyword>
<dbReference type="SUPFAM" id="SSF56672">
    <property type="entry name" value="DNA/RNA polymerases"/>
    <property type="match status" value="1"/>
</dbReference>
<evidence type="ECO:0000313" key="16">
    <source>
        <dbReference type="Proteomes" id="UP000319746"/>
    </source>
</evidence>
<keyword evidence="7 13" id="KW-0227">DNA damage</keyword>
<dbReference type="NCBIfam" id="NF002677">
    <property type="entry name" value="PRK02406.1"/>
    <property type="match status" value="1"/>
</dbReference>
<dbReference type="GO" id="GO:0005829">
    <property type="term" value="C:cytosol"/>
    <property type="evidence" value="ECO:0007669"/>
    <property type="project" value="TreeGrafter"/>
</dbReference>
<dbReference type="SUPFAM" id="SSF100879">
    <property type="entry name" value="Lesion bypass DNA polymerase (Y-family), little finger domain"/>
    <property type="match status" value="1"/>
</dbReference>
<reference evidence="15 16" key="1">
    <citation type="submission" date="2019-06" db="EMBL/GenBank/DDBJ databases">
        <title>Sequencing the genomes of 1000 actinobacteria strains.</title>
        <authorList>
            <person name="Klenk H.-P."/>
        </authorList>
    </citation>
    <scope>NUCLEOTIDE SEQUENCE [LARGE SCALE GENOMIC DNA]</scope>
    <source>
        <strain evidence="15 16">DSM 24083</strain>
    </source>
</reference>
<dbReference type="Gene3D" id="1.10.150.20">
    <property type="entry name" value="5' to 3' exonuclease, C-terminal subdomain"/>
    <property type="match status" value="1"/>
</dbReference>
<dbReference type="Gene3D" id="3.30.1490.100">
    <property type="entry name" value="DNA polymerase, Y-family, little finger domain"/>
    <property type="match status" value="1"/>
</dbReference>
<dbReference type="InterPro" id="IPR024728">
    <property type="entry name" value="PolY_HhH_motif"/>
</dbReference>
<evidence type="ECO:0000256" key="12">
    <source>
        <dbReference type="ARBA" id="ARBA00049244"/>
    </source>
</evidence>
<evidence type="ECO:0000256" key="11">
    <source>
        <dbReference type="ARBA" id="ARBA00025589"/>
    </source>
</evidence>
<dbReference type="Proteomes" id="UP000319746">
    <property type="component" value="Unassembled WGS sequence"/>
</dbReference>
<evidence type="ECO:0000256" key="10">
    <source>
        <dbReference type="ARBA" id="ARBA00023204"/>
    </source>
</evidence>
<comment type="caution">
    <text evidence="15">The sequence shown here is derived from an EMBL/GenBank/DDBJ whole genome shotgun (WGS) entry which is preliminary data.</text>
</comment>
<comment type="subunit">
    <text evidence="13">Monomer.</text>
</comment>
<dbReference type="InterPro" id="IPR043128">
    <property type="entry name" value="Rev_trsase/Diguanyl_cyclase"/>
</dbReference>
<dbReference type="Pfam" id="PF00817">
    <property type="entry name" value="IMS"/>
    <property type="match status" value="1"/>
</dbReference>
<feature type="active site" evidence="13">
    <location>
        <position position="99"/>
    </location>
</feature>
<dbReference type="GO" id="GO:0006261">
    <property type="term" value="P:DNA-templated DNA replication"/>
    <property type="evidence" value="ECO:0007669"/>
    <property type="project" value="UniProtKB-UniRule"/>
</dbReference>
<protein>
    <recommendedName>
        <fullName evidence="13">DNA polymerase IV</fullName>
        <shortName evidence="13">Pol IV</shortName>
        <ecNumber evidence="13">2.7.7.7</ecNumber>
    </recommendedName>
</protein>
<keyword evidence="3 13" id="KW-0808">Transferase</keyword>
<keyword evidence="13" id="KW-0238">DNA-binding</keyword>
<comment type="catalytic activity">
    <reaction evidence="12 13">
        <text>DNA(n) + a 2'-deoxyribonucleoside 5'-triphosphate = DNA(n+1) + diphosphate</text>
        <dbReference type="Rhea" id="RHEA:22508"/>
        <dbReference type="Rhea" id="RHEA-COMP:17339"/>
        <dbReference type="Rhea" id="RHEA-COMP:17340"/>
        <dbReference type="ChEBI" id="CHEBI:33019"/>
        <dbReference type="ChEBI" id="CHEBI:61560"/>
        <dbReference type="ChEBI" id="CHEBI:173112"/>
        <dbReference type="EC" id="2.7.7.7"/>
    </reaction>
</comment>
<evidence type="ECO:0000256" key="3">
    <source>
        <dbReference type="ARBA" id="ARBA00022679"/>
    </source>
</evidence>
<dbReference type="FunFam" id="3.30.1490.100:FF:000004">
    <property type="entry name" value="DNA polymerase IV"/>
    <property type="match status" value="1"/>
</dbReference>
<feature type="binding site" evidence="13">
    <location>
        <position position="98"/>
    </location>
    <ligand>
        <name>Mg(2+)</name>
        <dbReference type="ChEBI" id="CHEBI:18420"/>
    </ligand>
</feature>
<keyword evidence="2 13" id="KW-0515">Mutator protein</keyword>
<keyword evidence="9 13" id="KW-0239">DNA-directed DNA polymerase</keyword>